<dbReference type="SUPFAM" id="SSF53067">
    <property type="entry name" value="Actin-like ATPase domain"/>
    <property type="match status" value="2"/>
</dbReference>
<evidence type="ECO:0000259" key="2">
    <source>
        <dbReference type="Pfam" id="PF08841"/>
    </source>
</evidence>
<protein>
    <recommendedName>
        <fullName evidence="6">Diol dehydratase reactivase</fullName>
    </recommendedName>
</protein>
<dbReference type="EMBL" id="BOOF01000009">
    <property type="protein sequence ID" value="GIH61356.1"/>
    <property type="molecule type" value="Genomic_DNA"/>
</dbReference>
<dbReference type="InterPro" id="IPR028975">
    <property type="entry name" value="DDRA_swiveling_dom_sf"/>
</dbReference>
<keyword evidence="5" id="KW-1185">Reference proteome</keyword>
<feature type="domain" description="DD-reactivating factor swiveling" evidence="3">
    <location>
        <begin position="97"/>
        <end position="211"/>
    </location>
</feature>
<evidence type="ECO:0000256" key="1">
    <source>
        <dbReference type="SAM" id="MobiDB-lite"/>
    </source>
</evidence>
<gene>
    <name evidence="4" type="ORF">Msi02_21730</name>
</gene>
<evidence type="ECO:0000259" key="3">
    <source>
        <dbReference type="Pfam" id="PF18427"/>
    </source>
</evidence>
<feature type="compositionally biased region" description="Basic and acidic residues" evidence="1">
    <location>
        <begin position="311"/>
        <end position="321"/>
    </location>
</feature>
<dbReference type="Gene3D" id="3.30.420.40">
    <property type="match status" value="2"/>
</dbReference>
<evidence type="ECO:0008006" key="6">
    <source>
        <dbReference type="Google" id="ProtNLM"/>
    </source>
</evidence>
<feature type="domain" description="Diol dehydratase reactivase ATPase-like" evidence="2">
    <location>
        <begin position="330"/>
        <end position="538"/>
    </location>
</feature>
<evidence type="ECO:0000313" key="4">
    <source>
        <dbReference type="EMBL" id="GIH61356.1"/>
    </source>
</evidence>
<feature type="compositionally biased region" description="Low complexity" evidence="1">
    <location>
        <begin position="337"/>
        <end position="351"/>
    </location>
</feature>
<dbReference type="Proteomes" id="UP000660454">
    <property type="component" value="Unassembled WGS sequence"/>
</dbReference>
<dbReference type="InterPro" id="IPR043129">
    <property type="entry name" value="ATPase_NBD"/>
</dbReference>
<comment type="caution">
    <text evidence="4">The sequence shown here is derived from an EMBL/GenBank/DDBJ whole genome shotgun (WGS) entry which is preliminary data.</text>
</comment>
<evidence type="ECO:0000313" key="5">
    <source>
        <dbReference type="Proteomes" id="UP000660454"/>
    </source>
</evidence>
<dbReference type="InterPro" id="IPR040916">
    <property type="entry name" value="DDR_swiveling"/>
</dbReference>
<reference evidence="4 5" key="1">
    <citation type="submission" date="2021-01" db="EMBL/GenBank/DDBJ databases">
        <title>Whole genome shotgun sequence of Microbispora siamensis NBRC 104113.</title>
        <authorList>
            <person name="Komaki H."/>
            <person name="Tamura T."/>
        </authorList>
    </citation>
    <scope>NUCLEOTIDE SEQUENCE [LARGE SCALE GENOMIC DNA]</scope>
    <source>
        <strain evidence="4 5">NBRC 104113</strain>
    </source>
</reference>
<name>A0ABQ4GIU6_9ACTN</name>
<proteinExistence type="predicted"/>
<dbReference type="SUPFAM" id="SSF82317">
    <property type="entry name" value="Swiveling domain of dehydratase reactivase alpha subunit"/>
    <property type="match status" value="1"/>
</dbReference>
<dbReference type="Gene3D" id="3.50.30.70">
    <property type="entry name" value="Swiveling domain of dehydratase reactivase alpha subunit"/>
    <property type="match status" value="1"/>
</dbReference>
<feature type="region of interest" description="Disordered" evidence="1">
    <location>
        <begin position="290"/>
        <end position="351"/>
    </location>
</feature>
<dbReference type="Pfam" id="PF08841">
    <property type="entry name" value="DDR"/>
    <property type="match status" value="1"/>
</dbReference>
<dbReference type="InterPro" id="IPR030994">
    <property type="entry name" value="DDR_dom"/>
</dbReference>
<accession>A0ABQ4GIU6</accession>
<dbReference type="RefSeq" id="WP_204048192.1">
    <property type="nucleotide sequence ID" value="NZ_BOOF01000009.1"/>
</dbReference>
<sequence>MSGLVAGVDVGNATTEVVIVRYGVPVAWDRVVTRGPKGSPSSLAGAAALLRRLERGLGEAVAEVVMAPMRPVRTTTVEVPVVAAGTGRLRIVAAGSPTPGGEGVAVGRPLRLTAGDLPHGEDVIALVPRDLGYAEAARLVRAALDAGIPLLGVLAEGDEGRLIANRIGRPLPVADQVDVTAVAAADLVAVEVRPPGRPLRHLSDALFVAARLGERDDAPAICAELYDVSCAVVARFANRQADSVGPNAPEATIERAVADLSRVAATAGARAGTSRSRSLLVAEMSASAPAAPPVRLDVGSPGPAVSPGPARPDEDTARTPADRFPGGGTVPVRRAPSEAAAARAGALSTPGADRNSLVVDLGGGTVDVVGPPGEVVAAGAGDLLTAAVAAVLGIPRGAADWVKRGPCVRLETPHVSLGEDGSRVFLDSPAPPGSVGWLAVPGPAGPLPFSSAMSPAEWRALRLAVKREVLGATVRRALDALDSLGGRGGGSVVVVGGPAGDDEVLGVLARELPPGTVVGRGNVAGVLGHRYAVAYGLATGACPRE</sequence>
<dbReference type="Pfam" id="PF18427">
    <property type="entry name" value="DDR_swiveling"/>
    <property type="match status" value="1"/>
</dbReference>
<organism evidence="4 5">
    <name type="scientific">Microbispora siamensis</name>
    <dbReference type="NCBI Taxonomy" id="564413"/>
    <lineage>
        <taxon>Bacteria</taxon>
        <taxon>Bacillati</taxon>
        <taxon>Actinomycetota</taxon>
        <taxon>Actinomycetes</taxon>
        <taxon>Streptosporangiales</taxon>
        <taxon>Streptosporangiaceae</taxon>
        <taxon>Microbispora</taxon>
    </lineage>
</organism>